<organism evidence="3 4">
    <name type="scientific">Caldimonas brevitalea</name>
    <dbReference type="NCBI Taxonomy" id="413882"/>
    <lineage>
        <taxon>Bacteria</taxon>
        <taxon>Pseudomonadati</taxon>
        <taxon>Pseudomonadota</taxon>
        <taxon>Betaproteobacteria</taxon>
        <taxon>Burkholderiales</taxon>
        <taxon>Sphaerotilaceae</taxon>
        <taxon>Caldimonas</taxon>
    </lineage>
</organism>
<name>A0A0G3BCD9_9BURK</name>
<dbReference type="PANTHER" id="PTHR36698">
    <property type="entry name" value="BLL5892 PROTEIN"/>
    <property type="match status" value="1"/>
</dbReference>
<dbReference type="KEGG" id="pbh:AAW51_0291"/>
<evidence type="ECO:0000256" key="1">
    <source>
        <dbReference type="SAM" id="Phobius"/>
    </source>
</evidence>
<evidence type="ECO:0000313" key="4">
    <source>
        <dbReference type="Proteomes" id="UP000035352"/>
    </source>
</evidence>
<dbReference type="PANTHER" id="PTHR36698:SF3">
    <property type="entry name" value="ABC-TYPE TRANSPORT AUXILIARY LIPOPROTEIN COMPONENT DOMAIN-CONTAINING PROTEIN"/>
    <property type="match status" value="1"/>
</dbReference>
<gene>
    <name evidence="3" type="ORF">AAW51_0291</name>
</gene>
<evidence type="ECO:0000313" key="3">
    <source>
        <dbReference type="EMBL" id="AKJ26982.1"/>
    </source>
</evidence>
<proteinExistence type="predicted"/>
<keyword evidence="1" id="KW-0472">Membrane</keyword>
<accession>A0A0G3BCD9</accession>
<protein>
    <recommendedName>
        <fullName evidence="2">Mce/MlaD domain-containing protein</fullName>
    </recommendedName>
</protein>
<dbReference type="AlphaFoldDB" id="A0A0G3BCD9"/>
<dbReference type="EMBL" id="CP011371">
    <property type="protein sequence ID" value="AKJ26982.1"/>
    <property type="molecule type" value="Genomic_DNA"/>
</dbReference>
<evidence type="ECO:0000259" key="2">
    <source>
        <dbReference type="Pfam" id="PF02470"/>
    </source>
</evidence>
<dbReference type="Proteomes" id="UP000035352">
    <property type="component" value="Chromosome"/>
</dbReference>
<keyword evidence="4" id="KW-1185">Reference proteome</keyword>
<reference evidence="3 4" key="1">
    <citation type="submission" date="2015-05" db="EMBL/GenBank/DDBJ databases">
        <authorList>
            <person name="Tang B."/>
            <person name="Yu Y."/>
        </authorList>
    </citation>
    <scope>NUCLEOTIDE SEQUENCE [LARGE SCALE GENOMIC DNA]</scope>
    <source>
        <strain evidence="3 4">DSM 7029</strain>
    </source>
</reference>
<dbReference type="Pfam" id="PF02470">
    <property type="entry name" value="MlaD"/>
    <property type="match status" value="1"/>
</dbReference>
<keyword evidence="1" id="KW-1133">Transmembrane helix</keyword>
<dbReference type="PATRIC" id="fig|413882.6.peg.300"/>
<feature type="domain" description="Mce/MlaD" evidence="2">
    <location>
        <begin position="39"/>
        <end position="128"/>
    </location>
</feature>
<feature type="transmembrane region" description="Helical" evidence="1">
    <location>
        <begin position="6"/>
        <end position="27"/>
    </location>
</feature>
<keyword evidence="1" id="KW-0812">Transmembrane</keyword>
<sequence length="316" mass="33867">MLVGSFVIGALVLIVLTIVWLSGSSLFQQQLRAVIYFEGSVKGLYVGAPVTFRGVPVGQVESIGIEVDDNSLDARIPVRVTLREDAVRFGHADTDTAINLPDLVRRGLRARMVAQSFVTGQKLIDLDFLPGTPATQMGSNREPEIPAVADRFGALVDQVAELPLRETVQDLRRTLVSLQTTLDSTRSTLELSSKEIASTAGEARKTLNVASTALQQVQGQATATLASVAKLSDATRETVLAARPELQTTLSGAREAAESARLAMDRVAELTAPGAPLRADLDSAVRDLSQAARGLREWSELLEEKPNAVIFGADRP</sequence>
<dbReference type="STRING" id="413882.AAW51_0291"/>
<dbReference type="InterPro" id="IPR003399">
    <property type="entry name" value="Mce/MlaD"/>
</dbReference>